<dbReference type="Proteomes" id="UP001220962">
    <property type="component" value="Chromosome"/>
</dbReference>
<protein>
    <submittedName>
        <fullName evidence="1">Thioredoxin family protein</fullName>
    </submittedName>
</protein>
<dbReference type="RefSeq" id="WP_274359060.1">
    <property type="nucleotide sequence ID" value="NZ_CP118101.1"/>
</dbReference>
<name>A0AAX3MX90_9BACL</name>
<evidence type="ECO:0000313" key="1">
    <source>
        <dbReference type="EMBL" id="WDH82016.1"/>
    </source>
</evidence>
<sequence length="188" mass="21570">MAPNLSHKFGKGLSPQEFIEGMTQNKEAFLDWYNRFEWTNEEDKSFFDSLKYRDDLRAVIIAADWCGDVVRNIPVVLRALEATDMPVDMLIMEHHLEIMDQFLTMGGRSIPVVIFTDSGGAVLGTWGPRPEHVQEAMVAFKENNPDREAADYQNNLAETREEIKRRYGEGTEYQAVIIKELHELISGF</sequence>
<accession>A0AAX3MX90</accession>
<evidence type="ECO:0000313" key="2">
    <source>
        <dbReference type="Proteomes" id="UP001220962"/>
    </source>
</evidence>
<dbReference type="Pfam" id="PF14595">
    <property type="entry name" value="Thioredoxin_9"/>
    <property type="match status" value="1"/>
</dbReference>
<dbReference type="Gene3D" id="3.40.30.10">
    <property type="entry name" value="Glutaredoxin"/>
    <property type="match status" value="1"/>
</dbReference>
<dbReference type="EMBL" id="CP118101">
    <property type="protein sequence ID" value="WDH82016.1"/>
    <property type="molecule type" value="Genomic_DNA"/>
</dbReference>
<dbReference type="SUPFAM" id="SSF52833">
    <property type="entry name" value="Thioredoxin-like"/>
    <property type="match status" value="1"/>
</dbReference>
<dbReference type="InterPro" id="IPR036249">
    <property type="entry name" value="Thioredoxin-like_sf"/>
</dbReference>
<organism evidence="1 2">
    <name type="scientific">Paenibacillus urinalis</name>
    <dbReference type="NCBI Taxonomy" id="521520"/>
    <lineage>
        <taxon>Bacteria</taxon>
        <taxon>Bacillati</taxon>
        <taxon>Bacillota</taxon>
        <taxon>Bacilli</taxon>
        <taxon>Bacillales</taxon>
        <taxon>Paenibacillaceae</taxon>
        <taxon>Paenibacillus</taxon>
    </lineage>
</organism>
<dbReference type="AlphaFoldDB" id="A0AAX3MX90"/>
<reference evidence="1" key="1">
    <citation type="submission" date="2023-02" db="EMBL/GenBank/DDBJ databases">
        <title>Pathogen: clinical or host-associated sample.</title>
        <authorList>
            <person name="Hergert J."/>
            <person name="Casey R."/>
            <person name="Wagner J."/>
            <person name="Young E.L."/>
            <person name="Oakeson K.F."/>
        </authorList>
    </citation>
    <scope>NUCLEOTIDE SEQUENCE</scope>
    <source>
        <strain evidence="1">2022CK-00830</strain>
    </source>
</reference>
<proteinExistence type="predicted"/>
<gene>
    <name evidence="1" type="ORF">PUW23_21470</name>
</gene>